<evidence type="ECO:0000256" key="1">
    <source>
        <dbReference type="SAM" id="Phobius"/>
    </source>
</evidence>
<gene>
    <name evidence="2" type="ORF">NGRA_1079</name>
</gene>
<dbReference type="EMBL" id="SBJO01000056">
    <property type="protein sequence ID" value="KAF9763751.1"/>
    <property type="molecule type" value="Genomic_DNA"/>
</dbReference>
<keyword evidence="3" id="KW-1185">Reference proteome</keyword>
<keyword evidence="1" id="KW-1133">Transmembrane helix</keyword>
<proteinExistence type="predicted"/>
<reference evidence="2 3" key="1">
    <citation type="journal article" date="2020" name="Genome Biol. Evol.">
        <title>Comparative genomics of strictly vertically transmitted, feminizing microsporidia endosymbionts of amphipod crustaceans.</title>
        <authorList>
            <person name="Cormier A."/>
            <person name="Chebbi M.A."/>
            <person name="Giraud I."/>
            <person name="Wattier R."/>
            <person name="Teixeira M."/>
            <person name="Gilbert C."/>
            <person name="Rigaud T."/>
            <person name="Cordaux R."/>
        </authorList>
    </citation>
    <scope>NUCLEOTIDE SEQUENCE [LARGE SCALE GENOMIC DNA]</scope>
    <source>
        <strain evidence="2 3">Ou3-Ou53</strain>
    </source>
</reference>
<evidence type="ECO:0000313" key="2">
    <source>
        <dbReference type="EMBL" id="KAF9763751.1"/>
    </source>
</evidence>
<accession>A0A9P6H0S3</accession>
<organism evidence="2 3">
    <name type="scientific">Nosema granulosis</name>
    <dbReference type="NCBI Taxonomy" id="83296"/>
    <lineage>
        <taxon>Eukaryota</taxon>
        <taxon>Fungi</taxon>
        <taxon>Fungi incertae sedis</taxon>
        <taxon>Microsporidia</taxon>
        <taxon>Nosematidae</taxon>
        <taxon>Nosema</taxon>
    </lineage>
</organism>
<feature type="transmembrane region" description="Helical" evidence="1">
    <location>
        <begin position="6"/>
        <end position="27"/>
    </location>
</feature>
<evidence type="ECO:0000313" key="3">
    <source>
        <dbReference type="Proteomes" id="UP000740883"/>
    </source>
</evidence>
<name>A0A9P6H0S3_9MICR</name>
<protein>
    <submittedName>
        <fullName evidence="2">Uncharacterized protein</fullName>
    </submittedName>
</protein>
<dbReference type="Proteomes" id="UP000740883">
    <property type="component" value="Unassembled WGS sequence"/>
</dbReference>
<keyword evidence="1" id="KW-0812">Transmembrane</keyword>
<sequence>MDSKNLPLVLGCVGALGLGTLGLWFFLRSNSGSGAGKVDAIMKNAMENLKEPLMEEYGFADETKFKIFIAGAQVLSCLKEDEFKKLLDLKDDNDNKEKTKKILGEIAKEQKLIIAALKVNKKEKAKEEFKKAESLKNLASLINNGKLDDMSKIGEDPQKTIIERLQEENKKEKETLTSKLVDEKSFNIVDAIVASVSSLFDKQVKEGSKN</sequence>
<dbReference type="AlphaFoldDB" id="A0A9P6H0S3"/>
<keyword evidence="1" id="KW-0472">Membrane</keyword>
<comment type="caution">
    <text evidence="2">The sequence shown here is derived from an EMBL/GenBank/DDBJ whole genome shotgun (WGS) entry which is preliminary data.</text>
</comment>